<dbReference type="OrthoDB" id="9780340at2"/>
<reference evidence="3 4" key="1">
    <citation type="submission" date="2017-09" db="EMBL/GenBank/DDBJ databases">
        <title>Genomic, metabolic, and phenotypic characteristics of bacterial isolates from the natural microbiome of the model nematode Caenorhabditis elegans.</title>
        <authorList>
            <person name="Zimmermann J."/>
            <person name="Obeng N."/>
            <person name="Yang W."/>
            <person name="Obeng O."/>
            <person name="Kissoyan K."/>
            <person name="Pees B."/>
            <person name="Dirksen P."/>
            <person name="Hoppner M."/>
            <person name="Franke A."/>
            <person name="Rosenstiel P."/>
            <person name="Leippe M."/>
            <person name="Dierking K."/>
            <person name="Kaleta C."/>
            <person name="Schulenburg H."/>
        </authorList>
    </citation>
    <scope>NUCLEOTIDE SEQUENCE [LARGE SCALE GENOMIC DNA]</scope>
    <source>
        <strain evidence="3 4">MYb73</strain>
    </source>
</reference>
<comment type="similarity">
    <text evidence="1">Belongs to the thioredoxin family. DsbA subfamily.</text>
</comment>
<evidence type="ECO:0000313" key="4">
    <source>
        <dbReference type="Proteomes" id="UP000239477"/>
    </source>
</evidence>
<dbReference type="SUPFAM" id="SSF52833">
    <property type="entry name" value="Thioredoxin-like"/>
    <property type="match status" value="1"/>
</dbReference>
<dbReference type="InterPro" id="IPR012336">
    <property type="entry name" value="Thioredoxin-like_fold"/>
</dbReference>
<organism evidence="3 4">
    <name type="scientific">Achromobacter spanius</name>
    <dbReference type="NCBI Taxonomy" id="217203"/>
    <lineage>
        <taxon>Bacteria</taxon>
        <taxon>Pseudomonadati</taxon>
        <taxon>Pseudomonadota</taxon>
        <taxon>Betaproteobacteria</taxon>
        <taxon>Burkholderiales</taxon>
        <taxon>Alcaligenaceae</taxon>
        <taxon>Achromobacter</taxon>
    </lineage>
</organism>
<dbReference type="RefSeq" id="WP_105239083.1">
    <property type="nucleotide sequence ID" value="NZ_CP023270.1"/>
</dbReference>
<dbReference type="InterPro" id="IPR013766">
    <property type="entry name" value="Thioredoxin_domain"/>
</dbReference>
<evidence type="ECO:0000313" key="3">
    <source>
        <dbReference type="EMBL" id="AVJ28284.1"/>
    </source>
</evidence>
<evidence type="ECO:0000256" key="1">
    <source>
        <dbReference type="ARBA" id="ARBA00005791"/>
    </source>
</evidence>
<keyword evidence="4" id="KW-1185">Reference proteome</keyword>
<feature type="domain" description="Thioredoxin" evidence="2">
    <location>
        <begin position="1"/>
        <end position="173"/>
    </location>
</feature>
<protein>
    <submittedName>
        <fullName evidence="3">Disulfide bond formation protein DsbA</fullName>
    </submittedName>
</protein>
<dbReference type="InterPro" id="IPR036249">
    <property type="entry name" value="Thioredoxin-like_sf"/>
</dbReference>
<dbReference type="AlphaFoldDB" id="A0A2S0I8L3"/>
<dbReference type="Gene3D" id="3.40.30.10">
    <property type="entry name" value="Glutaredoxin"/>
    <property type="match status" value="1"/>
</dbReference>
<accession>A0A2S0I8L3</accession>
<dbReference type="PANTHER" id="PTHR13887:SF55">
    <property type="entry name" value="SLR0313 PROTEIN"/>
    <property type="match status" value="1"/>
</dbReference>
<name>A0A2S0I8L3_9BURK</name>
<dbReference type="EMBL" id="CP023270">
    <property type="protein sequence ID" value="AVJ28284.1"/>
    <property type="molecule type" value="Genomic_DNA"/>
</dbReference>
<dbReference type="Proteomes" id="UP000239477">
    <property type="component" value="Chromosome"/>
</dbReference>
<sequence>MSRLFIPVNAQDHAEGPETAPVTLVEYGDYECPYCGEAYPVLKAVQRALGDRLRFVFRNFPISELHPDAVAAAEFAEAAAQAGKFWQAHDMLYERQNALKESDLFAYGEEIGLSPQVLHRAFGGAFDSKIEVDFSGGVRSGVNGTPSLFINGVRYDGPRDADSLIHALTQAARGAAVHA</sequence>
<gene>
    <name evidence="3" type="ORF">CLM73_14840</name>
</gene>
<dbReference type="PROSITE" id="PS51352">
    <property type="entry name" value="THIOREDOXIN_2"/>
    <property type="match status" value="1"/>
</dbReference>
<evidence type="ECO:0000259" key="2">
    <source>
        <dbReference type="PROSITE" id="PS51352"/>
    </source>
</evidence>
<proteinExistence type="inferred from homology"/>
<dbReference type="PANTHER" id="PTHR13887">
    <property type="entry name" value="GLUTATHIONE S-TRANSFERASE KAPPA"/>
    <property type="match status" value="1"/>
</dbReference>
<dbReference type="Pfam" id="PF13462">
    <property type="entry name" value="Thioredoxin_4"/>
    <property type="match status" value="1"/>
</dbReference>